<name>A0A8J4FHA7_9CHLO</name>
<dbReference type="GO" id="GO:0001653">
    <property type="term" value="F:peptide receptor activity"/>
    <property type="evidence" value="ECO:0007669"/>
    <property type="project" value="TreeGrafter"/>
</dbReference>
<accession>A0A8J4FHA7</accession>
<dbReference type="Gene3D" id="3.30.70.1230">
    <property type="entry name" value="Nucleotide cyclase"/>
    <property type="match status" value="1"/>
</dbReference>
<dbReference type="PANTHER" id="PTHR11920">
    <property type="entry name" value="GUANYLYL CYCLASE"/>
    <property type="match status" value="1"/>
</dbReference>
<evidence type="ECO:0000313" key="11">
    <source>
        <dbReference type="EMBL" id="GIL98564.1"/>
    </source>
</evidence>
<reference evidence="10" key="1">
    <citation type="journal article" date="2021" name="Proc. Natl. Acad. Sci. U.S.A.">
        <title>Three genomes in the algal genus Volvox reveal the fate of a haploid sex-determining region after a transition to homothallism.</title>
        <authorList>
            <person name="Yamamoto K."/>
            <person name="Hamaji T."/>
            <person name="Kawai-Toyooka H."/>
            <person name="Matsuzaki R."/>
            <person name="Takahashi F."/>
            <person name="Nishimura Y."/>
            <person name="Kawachi M."/>
            <person name="Noguchi H."/>
            <person name="Minakuchi Y."/>
            <person name="Umen J.G."/>
            <person name="Toyoda A."/>
            <person name="Nozaki H."/>
        </authorList>
    </citation>
    <scope>NUCLEOTIDE SEQUENCE</scope>
    <source>
        <strain evidence="11">NIES-3785</strain>
        <strain evidence="10">NIES-3786</strain>
    </source>
</reference>
<keyword evidence="6 7" id="KW-0456">Lyase</keyword>
<dbReference type="CDD" id="cd07302">
    <property type="entry name" value="CHD"/>
    <property type="match status" value="1"/>
</dbReference>
<evidence type="ECO:0000256" key="1">
    <source>
        <dbReference type="ARBA" id="ARBA00004370"/>
    </source>
</evidence>
<dbReference type="GO" id="GO:0007168">
    <property type="term" value="P:receptor guanylyl cyclase signaling pathway"/>
    <property type="evidence" value="ECO:0007669"/>
    <property type="project" value="TreeGrafter"/>
</dbReference>
<evidence type="ECO:0000313" key="12">
    <source>
        <dbReference type="Proteomes" id="UP000747110"/>
    </source>
</evidence>
<dbReference type="GO" id="GO:0035556">
    <property type="term" value="P:intracellular signal transduction"/>
    <property type="evidence" value="ECO:0007669"/>
    <property type="project" value="InterPro"/>
</dbReference>
<dbReference type="EMBL" id="BNCP01000002">
    <property type="protein sequence ID" value="GIL70838.1"/>
    <property type="molecule type" value="Genomic_DNA"/>
</dbReference>
<comment type="subcellular location">
    <subcellularLocation>
        <location evidence="1">Membrane</location>
    </subcellularLocation>
</comment>
<evidence type="ECO:0000313" key="10">
    <source>
        <dbReference type="EMBL" id="GIL70838.1"/>
    </source>
</evidence>
<dbReference type="GO" id="GO:0005886">
    <property type="term" value="C:plasma membrane"/>
    <property type="evidence" value="ECO:0007669"/>
    <property type="project" value="TreeGrafter"/>
</dbReference>
<evidence type="ECO:0000256" key="2">
    <source>
        <dbReference type="ARBA" id="ARBA00022692"/>
    </source>
</evidence>
<feature type="region of interest" description="Disordered" evidence="8">
    <location>
        <begin position="1272"/>
        <end position="1311"/>
    </location>
</feature>
<feature type="region of interest" description="Disordered" evidence="8">
    <location>
        <begin position="1468"/>
        <end position="1512"/>
    </location>
</feature>
<dbReference type="InterPro" id="IPR029787">
    <property type="entry name" value="Nucleotide_cyclase"/>
</dbReference>
<feature type="compositionally biased region" description="Polar residues" evidence="8">
    <location>
        <begin position="621"/>
        <end position="636"/>
    </location>
</feature>
<comment type="caution">
    <text evidence="10">The sequence shown here is derived from an EMBL/GenBank/DDBJ whole genome shotgun (WGS) entry which is preliminary data.</text>
</comment>
<comment type="similarity">
    <text evidence="7">Belongs to the adenylyl cyclase class-4/guanylyl cyclase family.</text>
</comment>
<keyword evidence="4" id="KW-1133">Transmembrane helix</keyword>
<evidence type="ECO:0000256" key="6">
    <source>
        <dbReference type="ARBA" id="ARBA00023239"/>
    </source>
</evidence>
<sequence>MGLGGLFGCLCPSLGARARTRERNLSTGDIHSDARSARATLELVNIDFFIRQPKQADSELLAYLVLARDDADATACGTEGTAASEVFSVAFASGSLLRHLGCSSRQDYLARLGAWLAADGELADQFTKLVRCASSLTNGMVVYPLEDGIQLQDGVYHLTLTVKSCLIVDAEGVLSSDGVGQGRPALSVSHKLSRLDDLSAMRQQEMALTTIPAIVTAMLMDGRVVYQNPRSQQYMGNLVNSFTPPPGTSLSALSGSVHPLKRLFRFDPEALQAFEMAMVTETEFRRIVKVPKRIKQPQNGTAGAGQVSPGRAASRGRACAQRERPGGSRLVRQASGLDSFGPGPGARLGSGRGPQGKGQDTAASGANGPISAIRSRKSGLVSREGSVTRVSPGSMRTGLGASSRRGGMITGGITSASRRSSLLMAHAGAGPTAGGTRGMTAGAATATATASSSTRRSVRRCTSVMNLGFRAGLTNSGSPRPGSTVTSRAPSFLGLTGAGLGGQRQETRMLKPPTASAIGPAAAVMVQPVCLSGLKEGLGPSESVATAAVEARPSGAVTWTAGLPLLEVKAGRVDTMPTVAREGPFTEQTTGPSSTEALSDLPTGIMLSGTHRHEGPDSGGQCESASGRSSAGCSITKGPQFSRTSRLLAAASAEPVSVSGSVADGTVAVPVTSPRFSQGSLLQLRLLDQEHLTGTAAEADGMVGGASLANGVTGSAISQRSRSLAQLSIDSDPSSLRQLIRSARSFAHGNSPGRSSTQPQTNAATEYCKSVDSGTSLVLGLGLGLGAGNEESVTERASLVSSRSSRLGRHGSFIMLGGGGSSIGRGALAASASAAFRRSASADPAGLVASGCSSRKGTGTGMLNTSSGNSSMTASPRTSARVRGLYRSRSVDHPHVKVYARSETHSQEPASPSRTAPTVVSLVEVMPTFMDANGLEVEEAHHPDSAARQYCSGSSTRAQVGLTPALRSPGGLRVCVSGAGREVPATGSPPGLGPAGPLLACVTGMVGTSPSGSSPGFRNSCNLLSSIQEEAIENRGSKEDDAGAVELGAGISRMTLVPEANWSAGSGVRHRAGSSSDAGGMLLEYAELEASVEQQAEAVSGFNLPSFVLTHLSSNGGGVERPTSSHNVPLPSLNLGIASGTIEAEEFSYTSGGGAGSYTSGGGGGFSSGVFRGFGAPLADSYQLSASMLTQRLQAPRPTHFQAGGPPSASSMQDHRTTVASAAEGSAITNALGVGAMSATAGTVAQNGCGRYSHKHQPQPLEIPDPNLCSVPSLPSTPASGAAGRTELGLSNDVPAGRSSNGSLALPSAAPGGCSPTAVNVTSLRPAGSQALSPLAAAAVGDTVAPDTTGITSSQFAYVISPSPRSGITSGSQLGGNGVDAALREAGMDVSANGRQGHVPGGGGGGGGACTGTAASGDVGSGRHGTVVSDFRLSSEGFEDVSSLQSAGPGRGATFSTLDDVEHYMLSPSPSGKGTAFPEQRDGGAGAATTGAASGTRDHIPLHRTWTSGDKLPSVGVGGSNAITTAVYSSFVAECAMPEVAVSGLSHAAAADGRGQGGGCSGGVPTVTGTASGMMTLTSTGMATRAPQLRRRNTKDRLMSLLTSLSRDESDDEEPGDEHEWHDVYACVRLEPASGRSVAVITQTEVTEQVEVQRKLEALLEHEHKVLESIFPRHVIEHMTLQAKHRGATGAGGVGAVAVGSSWANFRGSAMEALATSHSCVTILFCDIIGFTEMCKEVSAMVVMRFLNTLYMKFDELIDIYGVYKVETIGDCYMVAGGLVRTDVEGNKSVIGDGSEDALHAVRVMSFAKAIMREAAEVVLPTGGEPVQLRVGLHSGPVMSGIVGDKMPRFCLFGDTVNTASRMESTCPPGAIHVSADTRALLQNEAWVATGGVQVKGKGLLETYVWAGHAAEEDEDAERRLKVYL</sequence>
<dbReference type="PROSITE" id="PS50125">
    <property type="entry name" value="GUANYLATE_CYCLASE_2"/>
    <property type="match status" value="1"/>
</dbReference>
<evidence type="ECO:0000256" key="7">
    <source>
        <dbReference type="RuleBase" id="RU000405"/>
    </source>
</evidence>
<dbReference type="PANTHER" id="PTHR11920:SF335">
    <property type="entry name" value="GUANYLATE CYCLASE"/>
    <property type="match status" value="1"/>
</dbReference>
<keyword evidence="3" id="KW-0547">Nucleotide-binding</keyword>
<feature type="region of interest" description="Disordered" evidence="8">
    <location>
        <begin position="470"/>
        <end position="504"/>
    </location>
</feature>
<dbReference type="Proteomes" id="UP000747110">
    <property type="component" value="Unassembled WGS sequence"/>
</dbReference>
<evidence type="ECO:0000259" key="9">
    <source>
        <dbReference type="PROSITE" id="PS50125"/>
    </source>
</evidence>
<evidence type="ECO:0000256" key="3">
    <source>
        <dbReference type="ARBA" id="ARBA00022741"/>
    </source>
</evidence>
<dbReference type="PROSITE" id="PS00452">
    <property type="entry name" value="GUANYLATE_CYCLASE_1"/>
    <property type="match status" value="1"/>
</dbReference>
<gene>
    <name evidence="10" type="ORF">Vretifemale_1523</name>
    <name evidence="11" type="ORF">Vretimale_3920</name>
</gene>
<feature type="region of interest" description="Disordered" evidence="8">
    <location>
        <begin position="858"/>
        <end position="877"/>
    </location>
</feature>
<dbReference type="GO" id="GO:0000166">
    <property type="term" value="F:nucleotide binding"/>
    <property type="evidence" value="ECO:0007669"/>
    <property type="project" value="UniProtKB-KW"/>
</dbReference>
<keyword evidence="12" id="KW-1185">Reference proteome</keyword>
<keyword evidence="5" id="KW-0472">Membrane</keyword>
<feature type="compositionally biased region" description="Gly residues" evidence="8">
    <location>
        <begin position="342"/>
        <end position="356"/>
    </location>
</feature>
<feature type="region of interest" description="Disordered" evidence="8">
    <location>
        <begin position="745"/>
        <end position="764"/>
    </location>
</feature>
<dbReference type="InterPro" id="IPR050401">
    <property type="entry name" value="Cyclic_nucleotide_synthase"/>
</dbReference>
<dbReference type="InterPro" id="IPR001054">
    <property type="entry name" value="A/G_cyclase"/>
</dbReference>
<dbReference type="EMBL" id="BNCQ01000005">
    <property type="protein sequence ID" value="GIL98564.1"/>
    <property type="molecule type" value="Genomic_DNA"/>
</dbReference>
<feature type="region of interest" description="Disordered" evidence="8">
    <location>
        <begin position="295"/>
        <end position="410"/>
    </location>
</feature>
<evidence type="ECO:0000256" key="4">
    <source>
        <dbReference type="ARBA" id="ARBA00022989"/>
    </source>
</evidence>
<feature type="compositionally biased region" description="Polar residues" evidence="8">
    <location>
        <begin position="752"/>
        <end position="764"/>
    </location>
</feature>
<evidence type="ECO:0000256" key="5">
    <source>
        <dbReference type="ARBA" id="ARBA00023136"/>
    </source>
</evidence>
<dbReference type="GO" id="GO:0004016">
    <property type="term" value="F:adenylate cyclase activity"/>
    <property type="evidence" value="ECO:0007669"/>
    <property type="project" value="TreeGrafter"/>
</dbReference>
<dbReference type="SMART" id="SM00044">
    <property type="entry name" value="CYCc"/>
    <property type="match status" value="1"/>
</dbReference>
<dbReference type="Pfam" id="PF00211">
    <property type="entry name" value="Guanylate_cyc"/>
    <property type="match status" value="1"/>
</dbReference>
<evidence type="ECO:0000256" key="8">
    <source>
        <dbReference type="SAM" id="MobiDB-lite"/>
    </source>
</evidence>
<dbReference type="GO" id="GO:0004383">
    <property type="term" value="F:guanylate cyclase activity"/>
    <property type="evidence" value="ECO:0007669"/>
    <property type="project" value="TreeGrafter"/>
</dbReference>
<dbReference type="InterPro" id="IPR018297">
    <property type="entry name" value="A/G_cyclase_CS"/>
</dbReference>
<dbReference type="Proteomes" id="UP000722791">
    <property type="component" value="Unassembled WGS sequence"/>
</dbReference>
<proteinExistence type="inferred from homology"/>
<dbReference type="SUPFAM" id="SSF55073">
    <property type="entry name" value="Nucleotide cyclase"/>
    <property type="match status" value="1"/>
</dbReference>
<feature type="domain" description="Guanylate cyclase" evidence="9">
    <location>
        <begin position="1722"/>
        <end position="1864"/>
    </location>
</feature>
<organism evidence="10 12">
    <name type="scientific">Volvox reticuliferus</name>
    <dbReference type="NCBI Taxonomy" id="1737510"/>
    <lineage>
        <taxon>Eukaryota</taxon>
        <taxon>Viridiplantae</taxon>
        <taxon>Chlorophyta</taxon>
        <taxon>core chlorophytes</taxon>
        <taxon>Chlorophyceae</taxon>
        <taxon>CS clade</taxon>
        <taxon>Chlamydomonadales</taxon>
        <taxon>Volvocaceae</taxon>
        <taxon>Volvox</taxon>
    </lineage>
</organism>
<feature type="compositionally biased region" description="Polar residues" evidence="8">
    <location>
        <begin position="473"/>
        <end position="489"/>
    </location>
</feature>
<dbReference type="OrthoDB" id="539103at2759"/>
<protein>
    <recommendedName>
        <fullName evidence="9">Guanylate cyclase domain-containing protein</fullName>
    </recommendedName>
</protein>
<feature type="region of interest" description="Disordered" evidence="8">
    <location>
        <begin position="609"/>
        <end position="636"/>
    </location>
</feature>
<dbReference type="FunFam" id="3.30.70.1230:FF:000057">
    <property type="entry name" value="Guanylate cyclase"/>
    <property type="match status" value="1"/>
</dbReference>
<keyword evidence="2" id="KW-0812">Transmembrane</keyword>